<sequence>MRGFDPPADLDAMVATQATVTLSDGARLVVRLLGDSGDRSKPLLIALHGAPGLSSHLEAQSTFSFLTPRFRVLVYDARGSGESDLQPPFTDERWIADIDELRQWAGEERFILAGYSYGSFVALGYAIAHPGRIRAVIVQSAWACGFHGALRSVAKISRSTDVKTDPAQLIRFWSGSVVDNNDLETAFAALAPLYTVTKSPAAKLSGGREKFKMFKTFPHYETHNVAFGFNTPRFDVRARLHEIKAPVLIAVGRQDLVTTVEDSEELHDGICNSELAVFENSGHNAQSEEPDAFRAKVWDFLTQTVSRADSRL</sequence>
<name>A0ACC1MY69_9HYPO</name>
<keyword evidence="2" id="KW-1185">Reference proteome</keyword>
<dbReference type="EMBL" id="JANJQO010001386">
    <property type="protein sequence ID" value="KAJ2971201.1"/>
    <property type="molecule type" value="Genomic_DNA"/>
</dbReference>
<accession>A0ACC1MY69</accession>
<reference evidence="1" key="1">
    <citation type="submission" date="2022-08" db="EMBL/GenBank/DDBJ databases">
        <title>Genome Sequence of Lecanicillium fungicola.</title>
        <authorList>
            <person name="Buettner E."/>
        </authorList>
    </citation>
    <scope>NUCLEOTIDE SEQUENCE</scope>
    <source>
        <strain evidence="1">Babe33</strain>
    </source>
</reference>
<evidence type="ECO:0000313" key="2">
    <source>
        <dbReference type="Proteomes" id="UP001143910"/>
    </source>
</evidence>
<proteinExistence type="predicted"/>
<protein>
    <submittedName>
        <fullName evidence="1">Uncharacterized protein</fullName>
    </submittedName>
</protein>
<gene>
    <name evidence="1" type="ORF">NQ176_g7813</name>
</gene>
<organism evidence="1 2">
    <name type="scientific">Zarea fungicola</name>
    <dbReference type="NCBI Taxonomy" id="93591"/>
    <lineage>
        <taxon>Eukaryota</taxon>
        <taxon>Fungi</taxon>
        <taxon>Dikarya</taxon>
        <taxon>Ascomycota</taxon>
        <taxon>Pezizomycotina</taxon>
        <taxon>Sordariomycetes</taxon>
        <taxon>Hypocreomycetidae</taxon>
        <taxon>Hypocreales</taxon>
        <taxon>Cordycipitaceae</taxon>
        <taxon>Zarea</taxon>
    </lineage>
</organism>
<dbReference type="Proteomes" id="UP001143910">
    <property type="component" value="Unassembled WGS sequence"/>
</dbReference>
<comment type="caution">
    <text evidence="1">The sequence shown here is derived from an EMBL/GenBank/DDBJ whole genome shotgun (WGS) entry which is preliminary data.</text>
</comment>
<evidence type="ECO:0000313" key="1">
    <source>
        <dbReference type="EMBL" id="KAJ2971201.1"/>
    </source>
</evidence>